<dbReference type="AlphaFoldDB" id="A0A381LEM5"/>
<gene>
    <name evidence="1" type="ORF">BGT96224V2_LOCUS5509</name>
</gene>
<protein>
    <submittedName>
        <fullName evidence="1">Bgt-20282-2</fullName>
    </submittedName>
</protein>
<reference evidence="1" key="1">
    <citation type="submission" date="2018-07" db="EMBL/GenBank/DDBJ databases">
        <authorList>
            <person name="Quirk P.G."/>
            <person name="Krulwich T.A."/>
        </authorList>
    </citation>
    <scope>NUCLEOTIDE SEQUENCE</scope>
    <source>
        <strain evidence="1">96224</strain>
    </source>
</reference>
<proteinExistence type="predicted"/>
<name>A0A381LEM5_BLUGR</name>
<evidence type="ECO:0000313" key="1">
    <source>
        <dbReference type="EMBL" id="SUZ12343.1"/>
    </source>
</evidence>
<accession>A0A381LEM5</accession>
<sequence length="57" mass="6695">MQLGSCYRYGSWHWREGKIFRGRVGRTFVFQSEVHELVFGVHVDGFSWRLLLLSCGC</sequence>
<organism evidence="1">
    <name type="scientific">Blumeria graminis f. sp. tritici 96224</name>
    <dbReference type="NCBI Taxonomy" id="1268274"/>
    <lineage>
        <taxon>Eukaryota</taxon>
        <taxon>Fungi</taxon>
        <taxon>Dikarya</taxon>
        <taxon>Ascomycota</taxon>
        <taxon>Pezizomycotina</taxon>
        <taxon>Leotiomycetes</taxon>
        <taxon>Erysiphales</taxon>
        <taxon>Erysiphaceae</taxon>
        <taxon>Blumeria</taxon>
    </lineage>
</organism>
<dbReference type="EMBL" id="UIGY01000169">
    <property type="protein sequence ID" value="SUZ12343.1"/>
    <property type="molecule type" value="Genomic_DNA"/>
</dbReference>